<organism evidence="3 4">
    <name type="scientific">Bhargavaea beijingensis</name>
    <dbReference type="NCBI Taxonomy" id="426756"/>
    <lineage>
        <taxon>Bacteria</taxon>
        <taxon>Bacillati</taxon>
        <taxon>Bacillota</taxon>
        <taxon>Bacilli</taxon>
        <taxon>Bacillales</taxon>
        <taxon>Caryophanaceae</taxon>
        <taxon>Bhargavaea</taxon>
    </lineage>
</organism>
<dbReference type="PANTHER" id="PTHR34385">
    <property type="entry name" value="D-ALANYL-D-ALANINE CARBOXYPEPTIDASE"/>
    <property type="match status" value="1"/>
</dbReference>
<dbReference type="SUPFAM" id="SSF55166">
    <property type="entry name" value="Hedgehog/DD-peptidase"/>
    <property type="match status" value="1"/>
</dbReference>
<protein>
    <submittedName>
        <fullName evidence="3">D-alanyl-D-alanine carboxypeptidase</fullName>
    </submittedName>
</protein>
<dbReference type="GO" id="GO:0004180">
    <property type="term" value="F:carboxypeptidase activity"/>
    <property type="evidence" value="ECO:0007669"/>
    <property type="project" value="UniProtKB-KW"/>
</dbReference>
<dbReference type="EMBL" id="FNAR01000017">
    <property type="protein sequence ID" value="SDE72297.1"/>
    <property type="molecule type" value="Genomic_DNA"/>
</dbReference>
<evidence type="ECO:0000256" key="1">
    <source>
        <dbReference type="SAM" id="MobiDB-lite"/>
    </source>
</evidence>
<dbReference type="InterPro" id="IPR052179">
    <property type="entry name" value="DD-CPase-like"/>
</dbReference>
<dbReference type="GO" id="GO:0006508">
    <property type="term" value="P:proteolysis"/>
    <property type="evidence" value="ECO:0007669"/>
    <property type="project" value="InterPro"/>
</dbReference>
<sequence length="303" mass="33434">MGRMDGRKQKSERKGVWITVIAAVVLLVGGAAVFAGMNGWDPERIKGALSGGTPGQEQETDRAETDRAETEEPDSGGSVAGDGDAEEGRLPASGDTTKQPEADPLEGIGTYVDGRELPPEPTYIDGILLANKKYPLPSGFAPGESPEAREAFEEMAAEALLEGFDLDAFSTFRTFERQQELYDRYVERDGVEAADRYSARPGYSEHQTGFAFDIGEATQPEHYARESFGDTPAGQWLFANAHRYGFILRYPEGKEDVTGYMHESWHYRYVGKKVAGRIHSRGITLEEYLLVKDGRTEPPEPEK</sequence>
<dbReference type="CDD" id="cd14852">
    <property type="entry name" value="LD-carboxypeptidase"/>
    <property type="match status" value="1"/>
</dbReference>
<evidence type="ECO:0000313" key="3">
    <source>
        <dbReference type="EMBL" id="SDE72297.1"/>
    </source>
</evidence>
<dbReference type="Proteomes" id="UP000198823">
    <property type="component" value="Unassembled WGS sequence"/>
</dbReference>
<keyword evidence="3" id="KW-0378">Hydrolase</keyword>
<proteinExistence type="predicted"/>
<dbReference type="InterPro" id="IPR009045">
    <property type="entry name" value="Zn_M74/Hedgehog-like"/>
</dbReference>
<dbReference type="InterPro" id="IPR003709">
    <property type="entry name" value="VanY-like_core_dom"/>
</dbReference>
<accession>A0A1G7F8S1</accession>
<dbReference type="Pfam" id="PF02557">
    <property type="entry name" value="VanY"/>
    <property type="match status" value="1"/>
</dbReference>
<dbReference type="Gene3D" id="3.30.1380.10">
    <property type="match status" value="1"/>
</dbReference>
<dbReference type="AlphaFoldDB" id="A0A1G7F8S1"/>
<feature type="domain" description="D-alanyl-D-alanine carboxypeptidase-like core" evidence="2">
    <location>
        <begin position="146"/>
        <end position="272"/>
    </location>
</feature>
<dbReference type="InterPro" id="IPR058193">
    <property type="entry name" value="VanY/YodJ_core_dom"/>
</dbReference>
<gene>
    <name evidence="3" type="ORF">SAMN04488126_11743</name>
</gene>
<evidence type="ECO:0000313" key="4">
    <source>
        <dbReference type="Proteomes" id="UP000198823"/>
    </source>
</evidence>
<keyword evidence="3" id="KW-0645">Protease</keyword>
<keyword evidence="3" id="KW-0121">Carboxypeptidase</keyword>
<dbReference type="PANTHER" id="PTHR34385:SF1">
    <property type="entry name" value="PEPTIDOGLYCAN L-ALANYL-D-GLUTAMATE ENDOPEPTIDASE CWLK"/>
    <property type="match status" value="1"/>
</dbReference>
<evidence type="ECO:0000259" key="2">
    <source>
        <dbReference type="Pfam" id="PF02557"/>
    </source>
</evidence>
<dbReference type="RefSeq" id="WP_245696926.1">
    <property type="nucleotide sequence ID" value="NZ_FNAR01000017.1"/>
</dbReference>
<feature type="region of interest" description="Disordered" evidence="1">
    <location>
        <begin position="45"/>
        <end position="117"/>
    </location>
</feature>
<feature type="compositionally biased region" description="Basic and acidic residues" evidence="1">
    <location>
        <begin position="59"/>
        <end position="70"/>
    </location>
</feature>
<reference evidence="3 4" key="1">
    <citation type="submission" date="2016-10" db="EMBL/GenBank/DDBJ databases">
        <authorList>
            <person name="de Groot N.N."/>
        </authorList>
    </citation>
    <scope>NUCLEOTIDE SEQUENCE [LARGE SCALE GENOMIC DNA]</scope>
    <source>
        <strain evidence="3 4">CGMCC 1.6762</strain>
    </source>
</reference>
<name>A0A1G7F8S1_9BACL</name>
<dbReference type="STRING" id="426756.SAMN04488126_11743"/>